<keyword evidence="2 9" id="KW-0678">Repressor</keyword>
<dbReference type="Gene3D" id="3.30.190.20">
    <property type="match status" value="1"/>
</dbReference>
<evidence type="ECO:0000313" key="11">
    <source>
        <dbReference type="EMBL" id="AZI41687.1"/>
    </source>
</evidence>
<sequence>MPKHGKRYTALIGKVDRNKQYTISEAAELVKELATAKFDETVEVHFRLGIDPRKSDQNVRGTVALPHGTGRNVRVAVIAKGENVAAAEAAGADVVGSEELIERIAGGFMDFDSVVATPDMMAQVGQKLARLLGPRGLLPNPKSGTVGTDVAGMVKSLKAGRIEFRNDKTGVIHAPIGKVSFEGGNISENYQALISALEGAKPASAKGVYLRSAFLTSTMGPSIPLTLSTQAQ</sequence>
<dbReference type="Gene3D" id="3.40.50.790">
    <property type="match status" value="1"/>
</dbReference>
<evidence type="ECO:0000256" key="2">
    <source>
        <dbReference type="ARBA" id="ARBA00022491"/>
    </source>
</evidence>
<evidence type="ECO:0000256" key="7">
    <source>
        <dbReference type="ARBA" id="ARBA00023274"/>
    </source>
</evidence>
<dbReference type="PROSITE" id="PS01199">
    <property type="entry name" value="RIBOSOMAL_L1"/>
    <property type="match status" value="1"/>
</dbReference>
<evidence type="ECO:0000256" key="3">
    <source>
        <dbReference type="ARBA" id="ARBA00022730"/>
    </source>
</evidence>
<evidence type="ECO:0000256" key="8">
    <source>
        <dbReference type="ARBA" id="ARBA00035241"/>
    </source>
</evidence>
<dbReference type="InterPro" id="IPR002143">
    <property type="entry name" value="Ribosomal_uL1"/>
</dbReference>
<protein>
    <recommendedName>
        <fullName evidence="8 9">Large ribosomal subunit protein uL1</fullName>
    </recommendedName>
</protein>
<dbReference type="GO" id="GO:0003735">
    <property type="term" value="F:structural constituent of ribosome"/>
    <property type="evidence" value="ECO:0007669"/>
    <property type="project" value="InterPro"/>
</dbReference>
<organism evidence="11 12">
    <name type="scientific">Deinococcus psychrotolerans</name>
    <dbReference type="NCBI Taxonomy" id="2489213"/>
    <lineage>
        <taxon>Bacteria</taxon>
        <taxon>Thermotogati</taxon>
        <taxon>Deinococcota</taxon>
        <taxon>Deinococci</taxon>
        <taxon>Deinococcales</taxon>
        <taxon>Deinococcaceae</taxon>
        <taxon>Deinococcus</taxon>
    </lineage>
</organism>
<dbReference type="RefSeq" id="WP_124867446.1">
    <property type="nucleotide sequence ID" value="NZ_CP034183.1"/>
</dbReference>
<dbReference type="GO" id="GO:0015934">
    <property type="term" value="C:large ribosomal subunit"/>
    <property type="evidence" value="ECO:0007669"/>
    <property type="project" value="InterPro"/>
</dbReference>
<name>A0A3G8YBV3_9DEIO</name>
<dbReference type="Proteomes" id="UP000276417">
    <property type="component" value="Chromosome 1"/>
</dbReference>
<dbReference type="AlphaFoldDB" id="A0A3G8YBV3"/>
<keyword evidence="5 9" id="KW-0694">RNA-binding</keyword>
<comment type="function">
    <text evidence="9">Binds directly to 23S rRNA. The L1 stalk is quite mobile in the ribosome, and is involved in E site tRNA release.</text>
</comment>
<dbReference type="InterPro" id="IPR005878">
    <property type="entry name" value="Ribosom_uL1_bac-type"/>
</dbReference>
<comment type="subunit">
    <text evidence="9">Part of the 50S ribosomal subunit.</text>
</comment>
<evidence type="ECO:0000256" key="5">
    <source>
        <dbReference type="ARBA" id="ARBA00022884"/>
    </source>
</evidence>
<evidence type="ECO:0000256" key="10">
    <source>
        <dbReference type="RuleBase" id="RU000659"/>
    </source>
</evidence>
<dbReference type="NCBIfam" id="TIGR01169">
    <property type="entry name" value="rplA_bact"/>
    <property type="match status" value="1"/>
</dbReference>
<dbReference type="PANTHER" id="PTHR36427:SF3">
    <property type="entry name" value="LARGE RIBOSOMAL SUBUNIT PROTEIN UL1M"/>
    <property type="match status" value="1"/>
</dbReference>
<keyword evidence="12" id="KW-1185">Reference proteome</keyword>
<dbReference type="CDD" id="cd00403">
    <property type="entry name" value="Ribosomal_L1"/>
    <property type="match status" value="1"/>
</dbReference>
<dbReference type="GO" id="GO:0019843">
    <property type="term" value="F:rRNA binding"/>
    <property type="evidence" value="ECO:0007669"/>
    <property type="project" value="UniProtKB-UniRule"/>
</dbReference>
<dbReference type="EMBL" id="CP034183">
    <property type="protein sequence ID" value="AZI41687.1"/>
    <property type="molecule type" value="Genomic_DNA"/>
</dbReference>
<gene>
    <name evidence="9" type="primary">rplA</name>
    <name evidence="11" type="ORF">EHF33_02100</name>
</gene>
<accession>A0A3G8YBV3</accession>
<dbReference type="FunFam" id="3.40.50.790:FF:000001">
    <property type="entry name" value="50S ribosomal protein L1"/>
    <property type="match status" value="1"/>
</dbReference>
<dbReference type="OrthoDB" id="9803740at2"/>
<dbReference type="SUPFAM" id="SSF56808">
    <property type="entry name" value="Ribosomal protein L1"/>
    <property type="match status" value="1"/>
</dbReference>
<evidence type="ECO:0000256" key="9">
    <source>
        <dbReference type="HAMAP-Rule" id="MF_01318"/>
    </source>
</evidence>
<dbReference type="InterPro" id="IPR028364">
    <property type="entry name" value="Ribosomal_uL1/biogenesis"/>
</dbReference>
<dbReference type="PIRSF" id="PIRSF002155">
    <property type="entry name" value="Ribosomal_L1"/>
    <property type="match status" value="1"/>
</dbReference>
<proteinExistence type="inferred from homology"/>
<dbReference type="GO" id="GO:0000049">
    <property type="term" value="F:tRNA binding"/>
    <property type="evidence" value="ECO:0007669"/>
    <property type="project" value="UniProtKB-KW"/>
</dbReference>
<evidence type="ECO:0000256" key="4">
    <source>
        <dbReference type="ARBA" id="ARBA00022845"/>
    </source>
</evidence>
<evidence type="ECO:0000313" key="12">
    <source>
        <dbReference type="Proteomes" id="UP000276417"/>
    </source>
</evidence>
<dbReference type="HAMAP" id="MF_01318_B">
    <property type="entry name" value="Ribosomal_uL1_B"/>
    <property type="match status" value="1"/>
</dbReference>
<keyword evidence="6 9" id="KW-0689">Ribosomal protein</keyword>
<keyword evidence="9" id="KW-0820">tRNA-binding</keyword>
<dbReference type="InterPro" id="IPR023673">
    <property type="entry name" value="Ribosomal_uL1_CS"/>
</dbReference>
<dbReference type="PANTHER" id="PTHR36427">
    <property type="entry name" value="54S RIBOSOMAL PROTEIN L1, MITOCHONDRIAL"/>
    <property type="match status" value="1"/>
</dbReference>
<evidence type="ECO:0000256" key="6">
    <source>
        <dbReference type="ARBA" id="ARBA00022980"/>
    </source>
</evidence>
<dbReference type="GO" id="GO:0006412">
    <property type="term" value="P:translation"/>
    <property type="evidence" value="ECO:0007669"/>
    <property type="project" value="UniProtKB-UniRule"/>
</dbReference>
<keyword evidence="4 9" id="KW-0810">Translation regulation</keyword>
<evidence type="ECO:0000256" key="1">
    <source>
        <dbReference type="ARBA" id="ARBA00010531"/>
    </source>
</evidence>
<comment type="similarity">
    <text evidence="1 9 10">Belongs to the universal ribosomal protein uL1 family.</text>
</comment>
<reference evidence="11 12" key="1">
    <citation type="submission" date="2018-11" db="EMBL/GenBank/DDBJ databases">
        <title>Deinococcus shelandsis sp. nov., isolated from South Shetland Islands soil of Antarctica.</title>
        <authorList>
            <person name="Tian J."/>
        </authorList>
    </citation>
    <scope>NUCLEOTIDE SEQUENCE [LARGE SCALE GENOMIC DNA]</scope>
    <source>
        <strain evidence="11 12">S14-83T</strain>
    </source>
</reference>
<keyword evidence="3 9" id="KW-0699">rRNA-binding</keyword>
<dbReference type="GO" id="GO:0006417">
    <property type="term" value="P:regulation of translation"/>
    <property type="evidence" value="ECO:0007669"/>
    <property type="project" value="UniProtKB-KW"/>
</dbReference>
<dbReference type="InterPro" id="IPR016095">
    <property type="entry name" value="Ribosomal_uL1_3-a/b-sand"/>
</dbReference>
<dbReference type="KEGG" id="dph:EHF33_02100"/>
<dbReference type="InterPro" id="IPR023674">
    <property type="entry name" value="Ribosomal_uL1-like"/>
</dbReference>
<comment type="function">
    <text evidence="9">Protein L1 is also a translational repressor protein, it controls the translation of the L11 operon by binding to its mRNA.</text>
</comment>
<dbReference type="Pfam" id="PF00687">
    <property type="entry name" value="Ribosomal_L1"/>
    <property type="match status" value="1"/>
</dbReference>
<keyword evidence="7 9" id="KW-0687">Ribonucleoprotein</keyword>